<sequence length="93" mass="10714">MQVQQNTAKLQLGGGSEGLLTRLARVVRHVRKIIAGRLALRQLEELEDWQLRDIGVSRRDIHFVGDRSWLDDPSHLLNEIAREHAKQIIRKTS</sequence>
<feature type="domain" description="YjiS-like" evidence="1">
    <location>
        <begin position="37"/>
        <end position="62"/>
    </location>
</feature>
<evidence type="ECO:0000259" key="1">
    <source>
        <dbReference type="Pfam" id="PF06568"/>
    </source>
</evidence>
<keyword evidence="3" id="KW-1185">Reference proteome</keyword>
<dbReference type="RefSeq" id="WP_188721894.1">
    <property type="nucleotide sequence ID" value="NZ_BMIF01000009.1"/>
</dbReference>
<accession>A0A916RWL5</accession>
<dbReference type="AlphaFoldDB" id="A0A916RWL5"/>
<name>A0A916RWL5_9HYPH</name>
<comment type="caution">
    <text evidence="2">The sequence shown here is derived from an EMBL/GenBank/DDBJ whole genome shotgun (WGS) entry which is preliminary data.</text>
</comment>
<reference evidence="2" key="2">
    <citation type="submission" date="2020-09" db="EMBL/GenBank/DDBJ databases">
        <authorList>
            <person name="Sun Q."/>
            <person name="Zhou Y."/>
        </authorList>
    </citation>
    <scope>NUCLEOTIDE SEQUENCE</scope>
    <source>
        <strain evidence="2">CGMCC 1.15320</strain>
    </source>
</reference>
<dbReference type="InterPro" id="IPR009506">
    <property type="entry name" value="YjiS-like"/>
</dbReference>
<evidence type="ECO:0000313" key="2">
    <source>
        <dbReference type="EMBL" id="GGA73929.1"/>
    </source>
</evidence>
<proteinExistence type="predicted"/>
<gene>
    <name evidence="2" type="ORF">GCM10011385_29920</name>
</gene>
<organism evidence="2 3">
    <name type="scientific">Nitratireductor aestuarii</name>
    <dbReference type="NCBI Taxonomy" id="1735103"/>
    <lineage>
        <taxon>Bacteria</taxon>
        <taxon>Pseudomonadati</taxon>
        <taxon>Pseudomonadota</taxon>
        <taxon>Alphaproteobacteria</taxon>
        <taxon>Hyphomicrobiales</taxon>
        <taxon>Phyllobacteriaceae</taxon>
        <taxon>Nitratireductor</taxon>
    </lineage>
</organism>
<dbReference type="Pfam" id="PF06568">
    <property type="entry name" value="YjiS-like"/>
    <property type="match status" value="1"/>
</dbReference>
<dbReference type="EMBL" id="BMIF01000009">
    <property type="protein sequence ID" value="GGA73929.1"/>
    <property type="molecule type" value="Genomic_DNA"/>
</dbReference>
<reference evidence="2" key="1">
    <citation type="journal article" date="2014" name="Int. J. Syst. Evol. Microbiol.">
        <title>Complete genome sequence of Corynebacterium casei LMG S-19264T (=DSM 44701T), isolated from a smear-ripened cheese.</title>
        <authorList>
            <consortium name="US DOE Joint Genome Institute (JGI-PGF)"/>
            <person name="Walter F."/>
            <person name="Albersmeier A."/>
            <person name="Kalinowski J."/>
            <person name="Ruckert C."/>
        </authorList>
    </citation>
    <scope>NUCLEOTIDE SEQUENCE</scope>
    <source>
        <strain evidence="2">CGMCC 1.15320</strain>
    </source>
</reference>
<evidence type="ECO:0000313" key="3">
    <source>
        <dbReference type="Proteomes" id="UP000636264"/>
    </source>
</evidence>
<dbReference type="Proteomes" id="UP000636264">
    <property type="component" value="Unassembled WGS sequence"/>
</dbReference>
<protein>
    <recommendedName>
        <fullName evidence="1">YjiS-like domain-containing protein</fullName>
    </recommendedName>
</protein>